<accession>A0A5B8NM71</accession>
<dbReference type="InterPro" id="IPR053138">
    <property type="entry name" value="N-alpha-Ac-DABA_deacetylase"/>
</dbReference>
<evidence type="ECO:0000256" key="1">
    <source>
        <dbReference type="ARBA" id="ARBA00001947"/>
    </source>
</evidence>
<evidence type="ECO:0000313" key="7">
    <source>
        <dbReference type="Proteomes" id="UP000318453"/>
    </source>
</evidence>
<organism evidence="6 7">
    <name type="scientific">Euhalothece natronophila Z-M001</name>
    <dbReference type="NCBI Taxonomy" id="522448"/>
    <lineage>
        <taxon>Bacteria</taxon>
        <taxon>Bacillati</taxon>
        <taxon>Cyanobacteriota</taxon>
        <taxon>Cyanophyceae</taxon>
        <taxon>Oscillatoriophycideae</taxon>
        <taxon>Chroococcales</taxon>
        <taxon>Halothecacae</taxon>
        <taxon>Halothece cluster</taxon>
        <taxon>Euhalothece</taxon>
    </lineage>
</organism>
<dbReference type="AlphaFoldDB" id="A0A5B8NM71"/>
<evidence type="ECO:0000259" key="5">
    <source>
        <dbReference type="Pfam" id="PF24827"/>
    </source>
</evidence>
<dbReference type="RefSeq" id="WP_146296100.1">
    <property type="nucleotide sequence ID" value="NZ_CP042326.1"/>
</dbReference>
<dbReference type="SUPFAM" id="SSF53187">
    <property type="entry name" value="Zn-dependent exopeptidases"/>
    <property type="match status" value="1"/>
</dbReference>
<evidence type="ECO:0000256" key="3">
    <source>
        <dbReference type="ARBA" id="ARBA00022801"/>
    </source>
</evidence>
<evidence type="ECO:0000313" key="6">
    <source>
        <dbReference type="EMBL" id="QDZ40392.1"/>
    </source>
</evidence>
<dbReference type="PANTHER" id="PTHR37326:SF1">
    <property type="entry name" value="BLL3975 PROTEIN"/>
    <property type="match status" value="1"/>
</dbReference>
<keyword evidence="3" id="KW-0378">Hydrolase</keyword>
<keyword evidence="4" id="KW-0862">Zinc</keyword>
<dbReference type="GO" id="GO:0016788">
    <property type="term" value="F:hydrolase activity, acting on ester bonds"/>
    <property type="evidence" value="ECO:0007669"/>
    <property type="project" value="InterPro"/>
</dbReference>
<dbReference type="InterPro" id="IPR055438">
    <property type="entry name" value="AstE_AspA_cat"/>
</dbReference>
<dbReference type="Proteomes" id="UP000318453">
    <property type="component" value="Chromosome"/>
</dbReference>
<feature type="domain" description="Succinylglutamate desuccinylase/Aspartoacylase catalytic" evidence="5">
    <location>
        <begin position="32"/>
        <end position="135"/>
    </location>
</feature>
<protein>
    <submittedName>
        <fullName evidence="6">Succinylglutamate desuccinylase/aspartoacylase family protein</fullName>
    </submittedName>
</protein>
<gene>
    <name evidence="6" type="ORF">FRE64_10755</name>
</gene>
<proteinExistence type="predicted"/>
<evidence type="ECO:0000256" key="2">
    <source>
        <dbReference type="ARBA" id="ARBA00022723"/>
    </source>
</evidence>
<name>A0A5B8NM71_9CHRO</name>
<dbReference type="GO" id="GO:0046872">
    <property type="term" value="F:metal ion binding"/>
    <property type="evidence" value="ECO:0007669"/>
    <property type="project" value="UniProtKB-KW"/>
</dbReference>
<dbReference type="PANTHER" id="PTHR37326">
    <property type="entry name" value="BLL3975 PROTEIN"/>
    <property type="match status" value="1"/>
</dbReference>
<keyword evidence="7" id="KW-1185">Reference proteome</keyword>
<dbReference type="Gene3D" id="3.40.630.10">
    <property type="entry name" value="Zn peptidases"/>
    <property type="match status" value="1"/>
</dbReference>
<evidence type="ECO:0000256" key="4">
    <source>
        <dbReference type="ARBA" id="ARBA00022833"/>
    </source>
</evidence>
<dbReference type="OrthoDB" id="527673at2"/>
<sequence>MEAKIKTIPLARLSSGDDLTLQVYQFFGNPSGKKVYIQANLHGAEIVGNVVIRQLMSWLQSLDRGQLWGEVWLLPACNPLGMNQRSHFFSSGRYNPYDGKDWNRIFGVEEDGERATFAQKYLNSSQDTIYHAYLDHLKSQLNNAQSFQTSGTSYGVKYGNLLQSLCLDADIVIDLHSSSNEGINYLFTFPKQDESAKAFLLDVGLVVQQPGGYTFDEAFLKPWLSLEETFAQLGRSLNFNLESWTLELGGGMTANPQSVEKGVTGIKNYLAQKGVVNVSDFPLPETKDHHIYLADKSQLKKYYATTGGIIETYPPLRTPVKAGASLYQILEMNKKEHSPQLMTVTAEESGFIFDVGKNQAVNEGEYVLSVLETGDNYDA</sequence>
<comment type="cofactor">
    <cofactor evidence="1">
        <name>Zn(2+)</name>
        <dbReference type="ChEBI" id="CHEBI:29105"/>
    </cofactor>
</comment>
<reference evidence="6 7" key="1">
    <citation type="submission" date="2019-08" db="EMBL/GenBank/DDBJ databases">
        <title>Carotenoids and Carotenoid Binding Proteins in the Halophilic Cyanobacterium Euhalothece sp. ZM00.</title>
        <authorList>
            <person name="Cho S.M."/>
            <person name="Song J.Y."/>
            <person name="Park Y.-I."/>
        </authorList>
    </citation>
    <scope>NUCLEOTIDE SEQUENCE [LARGE SCALE GENOMIC DNA]</scope>
    <source>
        <strain evidence="6 7">Z-M001</strain>
    </source>
</reference>
<keyword evidence="2" id="KW-0479">Metal-binding</keyword>
<dbReference type="KEGG" id="enn:FRE64_10755"/>
<dbReference type="EMBL" id="CP042326">
    <property type="protein sequence ID" value="QDZ40392.1"/>
    <property type="molecule type" value="Genomic_DNA"/>
</dbReference>
<dbReference type="Pfam" id="PF24827">
    <property type="entry name" value="AstE_AspA_cat"/>
    <property type="match status" value="1"/>
</dbReference>